<comment type="caution">
    <text evidence="9">The sequence shown here is derived from an EMBL/GenBank/DDBJ whole genome shotgun (WGS) entry which is preliminary data.</text>
</comment>
<keyword evidence="3" id="KW-1003">Cell membrane</keyword>
<feature type="domain" description="YetF C-terminal" evidence="8">
    <location>
        <begin position="82"/>
        <end position="214"/>
    </location>
</feature>
<feature type="transmembrane region" description="Helical" evidence="7">
    <location>
        <begin position="6"/>
        <end position="26"/>
    </location>
</feature>
<dbReference type="InterPro" id="IPR012452">
    <property type="entry name" value="DUF1657"/>
</dbReference>
<dbReference type="OrthoDB" id="9778331at2"/>
<dbReference type="PANTHER" id="PTHR34582">
    <property type="entry name" value="UPF0702 TRANSMEMBRANE PROTEIN YCAP"/>
    <property type="match status" value="1"/>
</dbReference>
<reference evidence="10" key="1">
    <citation type="submission" date="2017-07" db="EMBL/GenBank/DDBJ databases">
        <title>Draft genome sequence of Effusibacillus lacus strain skLN1.</title>
        <authorList>
            <person name="Watanabe M."/>
            <person name="Kojima H."/>
            <person name="Fukui M."/>
        </authorList>
    </citation>
    <scope>NUCLEOTIDE SEQUENCE [LARGE SCALE GENOMIC DNA]</scope>
    <source>
        <strain evidence="10">skLN1</strain>
    </source>
</reference>
<comment type="subcellular location">
    <subcellularLocation>
        <location evidence="1">Cell membrane</location>
        <topology evidence="1">Multi-pass membrane protein</topology>
    </subcellularLocation>
</comment>
<proteinExistence type="inferred from homology"/>
<dbReference type="PANTHER" id="PTHR34582:SF7">
    <property type="entry name" value="UPF0702 TRANSMEMBRANE PROTEIN YDFS"/>
    <property type="match status" value="1"/>
</dbReference>
<keyword evidence="4 7" id="KW-0812">Transmembrane</keyword>
<accession>A0A292YJ44</accession>
<evidence type="ECO:0000256" key="5">
    <source>
        <dbReference type="ARBA" id="ARBA00022989"/>
    </source>
</evidence>
<dbReference type="RefSeq" id="WP_096180866.1">
    <property type="nucleotide sequence ID" value="NZ_BDUF01000015.1"/>
</dbReference>
<evidence type="ECO:0000256" key="7">
    <source>
        <dbReference type="SAM" id="Phobius"/>
    </source>
</evidence>
<evidence type="ECO:0000256" key="4">
    <source>
        <dbReference type="ARBA" id="ARBA00022692"/>
    </source>
</evidence>
<organism evidence="9 10">
    <name type="scientific">Effusibacillus lacus</name>
    <dbReference type="NCBI Taxonomy" id="1348429"/>
    <lineage>
        <taxon>Bacteria</taxon>
        <taxon>Bacillati</taxon>
        <taxon>Bacillota</taxon>
        <taxon>Bacilli</taxon>
        <taxon>Bacillales</taxon>
        <taxon>Alicyclobacillaceae</taxon>
        <taxon>Effusibacillus</taxon>
    </lineage>
</organism>
<evidence type="ECO:0000313" key="10">
    <source>
        <dbReference type="Proteomes" id="UP000217785"/>
    </source>
</evidence>
<dbReference type="Proteomes" id="UP000217785">
    <property type="component" value="Unassembled WGS sequence"/>
</dbReference>
<evidence type="ECO:0000259" key="8">
    <source>
        <dbReference type="Pfam" id="PF04239"/>
    </source>
</evidence>
<evidence type="ECO:0000256" key="6">
    <source>
        <dbReference type="ARBA" id="ARBA00023136"/>
    </source>
</evidence>
<dbReference type="EMBL" id="BDUF01000015">
    <property type="protein sequence ID" value="GAX89176.1"/>
    <property type="molecule type" value="Genomic_DNA"/>
</dbReference>
<keyword evidence="10" id="KW-1185">Reference proteome</keyword>
<protein>
    <submittedName>
        <fullName evidence="9">Membrane protein</fullName>
    </submittedName>
</protein>
<evidence type="ECO:0000313" key="9">
    <source>
        <dbReference type="EMBL" id="GAX89176.1"/>
    </source>
</evidence>
<evidence type="ECO:0000256" key="1">
    <source>
        <dbReference type="ARBA" id="ARBA00004651"/>
    </source>
</evidence>
<gene>
    <name evidence="9" type="ORF">EFBL_0794</name>
</gene>
<dbReference type="Pfam" id="PF04239">
    <property type="entry name" value="DUF421"/>
    <property type="match status" value="1"/>
</dbReference>
<dbReference type="AlphaFoldDB" id="A0A292YJ44"/>
<comment type="similarity">
    <text evidence="2">Belongs to the UPF0702 family.</text>
</comment>
<name>A0A292YJ44_9BACL</name>
<dbReference type="Pfam" id="PF07870">
    <property type="entry name" value="DUF1657"/>
    <property type="match status" value="1"/>
</dbReference>
<dbReference type="GO" id="GO:0005886">
    <property type="term" value="C:plasma membrane"/>
    <property type="evidence" value="ECO:0007669"/>
    <property type="project" value="UniProtKB-SubCell"/>
</dbReference>
<feature type="transmembrane region" description="Helical" evidence="7">
    <location>
        <begin position="33"/>
        <end position="53"/>
    </location>
</feature>
<dbReference type="InterPro" id="IPR023090">
    <property type="entry name" value="UPF0702_alpha/beta_dom_sf"/>
</dbReference>
<dbReference type="InterPro" id="IPR007353">
    <property type="entry name" value="DUF421"/>
</dbReference>
<sequence>MPEWLNITIRSVAAVLYLFLLTRVIGKRQLSQITFFEYIVGITIGSIAGFIATDMDGPVLHGFLALTIFALFPVLIGWLQLKSKTIRNVVDGNATVLIKDGKILEDNLKKERITTEELMEQLRMKNAFKVADVEFAVMEPNGSVSVLLKSENQPLTPKHLGLSVAPVKEPQAVIMDGVIMDEPLATIGFNRKWLKTELEKQGVALENVFLGQVDDNGQLFLDLYDDKIQVPAPQTVKLTYATLKKCQADLELYALSAQNEETKNMYELEASRLKKVVENVTPLMTR</sequence>
<feature type="transmembrane region" description="Helical" evidence="7">
    <location>
        <begin position="59"/>
        <end position="79"/>
    </location>
</feature>
<evidence type="ECO:0000256" key="2">
    <source>
        <dbReference type="ARBA" id="ARBA00006448"/>
    </source>
</evidence>
<keyword evidence="6 7" id="KW-0472">Membrane</keyword>
<dbReference type="Gene3D" id="3.30.240.20">
    <property type="entry name" value="bsu07140 like domains"/>
    <property type="match status" value="2"/>
</dbReference>
<keyword evidence="5 7" id="KW-1133">Transmembrane helix</keyword>
<evidence type="ECO:0000256" key="3">
    <source>
        <dbReference type="ARBA" id="ARBA00022475"/>
    </source>
</evidence>